<feature type="chain" id="PRO_5042936794" description="Peptidase M48 domain-containing protein" evidence="1">
    <location>
        <begin position="25"/>
        <end position="361"/>
    </location>
</feature>
<accession>A0AAP8SWS4</accession>
<organism evidence="2 3">
    <name type="scientific">Vibrio breoganii</name>
    <dbReference type="NCBI Taxonomy" id="553239"/>
    <lineage>
        <taxon>Bacteria</taxon>
        <taxon>Pseudomonadati</taxon>
        <taxon>Pseudomonadota</taxon>
        <taxon>Gammaproteobacteria</taxon>
        <taxon>Vibrionales</taxon>
        <taxon>Vibrionaceae</taxon>
        <taxon>Vibrio</taxon>
    </lineage>
</organism>
<dbReference type="RefSeq" id="WP_102329004.1">
    <property type="nucleotide sequence ID" value="NZ_MCTH01000466.1"/>
</dbReference>
<feature type="signal peptide" evidence="1">
    <location>
        <begin position="1"/>
        <end position="24"/>
    </location>
</feature>
<evidence type="ECO:0000313" key="3">
    <source>
        <dbReference type="Proteomes" id="UP000235611"/>
    </source>
</evidence>
<comment type="caution">
    <text evidence="2">The sequence shown here is derived from an EMBL/GenBank/DDBJ whole genome shotgun (WGS) entry which is preliminary data.</text>
</comment>
<dbReference type="Proteomes" id="UP000235611">
    <property type="component" value="Unassembled WGS sequence"/>
</dbReference>
<protein>
    <recommendedName>
        <fullName evidence="4">Peptidase M48 domain-containing protein</fullName>
    </recommendedName>
</protein>
<evidence type="ECO:0000313" key="2">
    <source>
        <dbReference type="EMBL" id="PMP10668.1"/>
    </source>
</evidence>
<name>A0AAP8SWS4_9VIBR</name>
<sequence length="361" mass="41310">MAKWHLLKSVILTTILSFSALTHATEEIDGMVEIQKITFDMLVDGLHEIENVSTDEEKAIINQIVVSVSQDGNPDRVLALKMPDGTRRIIVSTGYSTVTFMITFAYNMEAKLGIDNFGEEYARYVTENYAKNSITHVNQSAWDYANLSGSSSPWHDQELVAAVYGNHALALWYVLAHEVAHHVLGHLDTPSTSLAQNRKKEQEADDWASKTLIKLGIPPAVAYPSLMYWYFMDEYGVENEYQKTHPADLRRIRSMLVFTINNVDSWDNKSPYFQNVDTQQANNAFKRLLYHIEDLISQQTDFTQYSSNKFKMCVKEMFEGCVKVCVNKYNQPLDRCQNELCTSEKQENNSNLRCEEMLTAH</sequence>
<dbReference type="AlphaFoldDB" id="A0AAP8SWS4"/>
<gene>
    <name evidence="2" type="ORF">BCS93_09955</name>
</gene>
<proteinExistence type="predicted"/>
<reference evidence="3" key="1">
    <citation type="submission" date="2016-07" db="EMBL/GenBank/DDBJ databases">
        <title>Nontailed viruses are major unrecognized killers of bacteria in the ocean.</title>
        <authorList>
            <person name="Kauffman K."/>
            <person name="Hussain F."/>
            <person name="Yang J."/>
            <person name="Arevalo P."/>
            <person name="Brown J."/>
            <person name="Cutler M."/>
            <person name="Kelly L."/>
            <person name="Polz M.F."/>
        </authorList>
    </citation>
    <scope>NUCLEOTIDE SEQUENCE [LARGE SCALE GENOMIC DNA]</scope>
    <source>
        <strain evidence="3">10N.222.49.A5</strain>
    </source>
</reference>
<dbReference type="EMBL" id="MDBO01000068">
    <property type="protein sequence ID" value="PMP10668.1"/>
    <property type="molecule type" value="Genomic_DNA"/>
</dbReference>
<evidence type="ECO:0000256" key="1">
    <source>
        <dbReference type="SAM" id="SignalP"/>
    </source>
</evidence>
<keyword evidence="1" id="KW-0732">Signal</keyword>
<evidence type="ECO:0008006" key="4">
    <source>
        <dbReference type="Google" id="ProtNLM"/>
    </source>
</evidence>